<feature type="transmembrane region" description="Helical" evidence="6">
    <location>
        <begin position="193"/>
        <end position="214"/>
    </location>
</feature>
<keyword evidence="2" id="KW-1003">Cell membrane</keyword>
<dbReference type="Proteomes" id="UP000663525">
    <property type="component" value="Chromosome"/>
</dbReference>
<evidence type="ECO:0000256" key="1">
    <source>
        <dbReference type="ARBA" id="ARBA00004651"/>
    </source>
</evidence>
<feature type="transmembrane region" description="Helical" evidence="6">
    <location>
        <begin position="131"/>
        <end position="151"/>
    </location>
</feature>
<dbReference type="EMBL" id="CP064787">
    <property type="protein sequence ID" value="QSG04385.1"/>
    <property type="molecule type" value="Genomic_DNA"/>
</dbReference>
<dbReference type="PANTHER" id="PTHR43141:SF4">
    <property type="entry name" value="CYTOCHROME BD2 SUBUNIT II"/>
    <property type="match status" value="1"/>
</dbReference>
<sequence length="333" mass="35419">MTELLLPVDSYLVDSLPEIWFGLVMFALTMYIVLDGFDFGIGMLYATRDNDHDRETLLSAFGPVWDANEVWVIAFGTMTLAAFPDVYSRLLADHYLLALGFVLALLFRGLGPELREQRDDERWKRYSDYSFIGGSLFAPLLFGMIAGRWVFDAATLSLPTLLTGIGLVAVSVVTGAAFLAAKTGPALAGEMRDYGIIATLAYLGGVVALLAVVVVTDAGGHAGTVLSIPGAAIVVLSAAAGLGGIVLAGRGEYRAWLATALALPVLLSLLVALLLYPTIYPPTGLTVQQAVVSPLALNLTTVLGVPVLFVVLWYFKFLYGVFSGPLEGDGYGA</sequence>
<evidence type="ECO:0000313" key="8">
    <source>
        <dbReference type="Proteomes" id="UP000663525"/>
    </source>
</evidence>
<feature type="transmembrane region" description="Helical" evidence="6">
    <location>
        <begin position="95"/>
        <end position="111"/>
    </location>
</feature>
<feature type="transmembrane region" description="Helical" evidence="6">
    <location>
        <begin position="57"/>
        <end position="83"/>
    </location>
</feature>
<keyword evidence="4 6" id="KW-1133">Transmembrane helix</keyword>
<feature type="transmembrane region" description="Helical" evidence="6">
    <location>
        <begin position="157"/>
        <end position="181"/>
    </location>
</feature>
<dbReference type="GO" id="GO:0019646">
    <property type="term" value="P:aerobic electron transport chain"/>
    <property type="evidence" value="ECO:0007669"/>
    <property type="project" value="TreeGrafter"/>
</dbReference>
<dbReference type="Pfam" id="PF02322">
    <property type="entry name" value="Cyt_bd_oxida_II"/>
    <property type="match status" value="1"/>
</dbReference>
<dbReference type="GO" id="GO:0070069">
    <property type="term" value="C:cytochrome complex"/>
    <property type="evidence" value="ECO:0007669"/>
    <property type="project" value="TreeGrafter"/>
</dbReference>
<dbReference type="GeneID" id="68853683"/>
<gene>
    <name evidence="7" type="primary">cydB</name>
    <name evidence="7" type="ORF">HSR121_0022</name>
</gene>
<reference evidence="7" key="1">
    <citation type="submission" date="2020-11" db="EMBL/GenBank/DDBJ databases">
        <title>Carbohydrate-dependent, anaerobic sulfur respiration: A novel catabolism in halophilic archaea.</title>
        <authorList>
            <person name="Sorokin D.Y."/>
            <person name="Messina E."/>
            <person name="Smedile F."/>
            <person name="La Cono V."/>
            <person name="Hallsworth J.E."/>
            <person name="Yakimov M.M."/>
        </authorList>
    </citation>
    <scope>NUCLEOTIDE SEQUENCE</scope>
    <source>
        <strain evidence="7">HSR12-1</strain>
    </source>
</reference>
<dbReference type="GO" id="GO:0005886">
    <property type="term" value="C:plasma membrane"/>
    <property type="evidence" value="ECO:0007669"/>
    <property type="project" value="UniProtKB-SubCell"/>
</dbReference>
<organism evidence="7 8">
    <name type="scientific">Halapricum desulfuricans</name>
    <dbReference type="NCBI Taxonomy" id="2841257"/>
    <lineage>
        <taxon>Archaea</taxon>
        <taxon>Methanobacteriati</taxon>
        <taxon>Methanobacteriota</taxon>
        <taxon>Stenosarchaea group</taxon>
        <taxon>Halobacteria</taxon>
        <taxon>Halobacteriales</taxon>
        <taxon>Haloarculaceae</taxon>
        <taxon>Halapricum</taxon>
    </lineage>
</organism>
<dbReference type="RefSeq" id="WP_229113863.1">
    <property type="nucleotide sequence ID" value="NZ_CP064787.1"/>
</dbReference>
<proteinExistence type="predicted"/>
<evidence type="ECO:0000256" key="2">
    <source>
        <dbReference type="ARBA" id="ARBA00022475"/>
    </source>
</evidence>
<evidence type="ECO:0000256" key="4">
    <source>
        <dbReference type="ARBA" id="ARBA00022989"/>
    </source>
</evidence>
<evidence type="ECO:0000256" key="6">
    <source>
        <dbReference type="SAM" id="Phobius"/>
    </source>
</evidence>
<feature type="transmembrane region" description="Helical" evidence="6">
    <location>
        <begin position="296"/>
        <end position="315"/>
    </location>
</feature>
<accession>A0A897N126</accession>
<dbReference type="InterPro" id="IPR003317">
    <property type="entry name" value="Cyt-d_oxidase_su2"/>
</dbReference>
<dbReference type="GO" id="GO:0009055">
    <property type="term" value="F:electron transfer activity"/>
    <property type="evidence" value="ECO:0007669"/>
    <property type="project" value="TreeGrafter"/>
</dbReference>
<dbReference type="AlphaFoldDB" id="A0A897N126"/>
<evidence type="ECO:0000256" key="3">
    <source>
        <dbReference type="ARBA" id="ARBA00022692"/>
    </source>
</evidence>
<feature type="transmembrane region" description="Helical" evidence="6">
    <location>
        <begin position="255"/>
        <end position="276"/>
    </location>
</feature>
<comment type="subcellular location">
    <subcellularLocation>
        <location evidence="1">Cell membrane</location>
        <topology evidence="1">Multi-pass membrane protein</topology>
    </subcellularLocation>
</comment>
<evidence type="ECO:0000313" key="7">
    <source>
        <dbReference type="EMBL" id="QSG04385.1"/>
    </source>
</evidence>
<feature type="transmembrane region" description="Helical" evidence="6">
    <location>
        <begin position="226"/>
        <end position="248"/>
    </location>
</feature>
<dbReference type="PANTHER" id="PTHR43141">
    <property type="entry name" value="CYTOCHROME BD2 SUBUNIT II"/>
    <property type="match status" value="1"/>
</dbReference>
<feature type="transmembrane region" description="Helical" evidence="6">
    <location>
        <begin position="20"/>
        <end position="45"/>
    </location>
</feature>
<keyword evidence="3 6" id="KW-0812">Transmembrane</keyword>
<keyword evidence="5 6" id="KW-0472">Membrane</keyword>
<name>A0A897N126_9EURY</name>
<protein>
    <submittedName>
        <fullName evidence="7">Cytochrome bd-type quinol oxidase, subunit 2</fullName>
    </submittedName>
</protein>
<evidence type="ECO:0000256" key="5">
    <source>
        <dbReference type="ARBA" id="ARBA00023136"/>
    </source>
</evidence>
<dbReference type="GO" id="GO:0016682">
    <property type="term" value="F:oxidoreductase activity, acting on diphenols and related substances as donors, oxygen as acceptor"/>
    <property type="evidence" value="ECO:0007669"/>
    <property type="project" value="TreeGrafter"/>
</dbReference>